<sequence length="73" mass="7706">MGAEPRIGVYVCHCGSNIAGTVDVKEVAEFAQGLPSVVVAEDHIYMCSDPGQSMIKEDIQELGLNHVVVASCS</sequence>
<accession>X1VXP2</accession>
<protein>
    <recommendedName>
        <fullName evidence="2">Disulfide reductase</fullName>
    </recommendedName>
</protein>
<name>X1VXP2_9ZZZZ</name>
<feature type="non-terminal residue" evidence="1">
    <location>
        <position position="73"/>
    </location>
</feature>
<dbReference type="AlphaFoldDB" id="X1VXP2"/>
<proteinExistence type="predicted"/>
<gene>
    <name evidence="1" type="ORF">S12H4_62080</name>
</gene>
<comment type="caution">
    <text evidence="1">The sequence shown here is derived from an EMBL/GenBank/DDBJ whole genome shotgun (WGS) entry which is preliminary data.</text>
</comment>
<organism evidence="1">
    <name type="scientific">marine sediment metagenome</name>
    <dbReference type="NCBI Taxonomy" id="412755"/>
    <lineage>
        <taxon>unclassified sequences</taxon>
        <taxon>metagenomes</taxon>
        <taxon>ecological metagenomes</taxon>
    </lineage>
</organism>
<evidence type="ECO:0000313" key="1">
    <source>
        <dbReference type="EMBL" id="GAJ16575.1"/>
    </source>
</evidence>
<dbReference type="EMBL" id="BARW01041471">
    <property type="protein sequence ID" value="GAJ16575.1"/>
    <property type="molecule type" value="Genomic_DNA"/>
</dbReference>
<evidence type="ECO:0008006" key="2">
    <source>
        <dbReference type="Google" id="ProtNLM"/>
    </source>
</evidence>
<reference evidence="1" key="1">
    <citation type="journal article" date="2014" name="Front. Microbiol.">
        <title>High frequency of phylogenetically diverse reductive dehalogenase-homologous genes in deep subseafloor sedimentary metagenomes.</title>
        <authorList>
            <person name="Kawai M."/>
            <person name="Futagami T."/>
            <person name="Toyoda A."/>
            <person name="Takaki Y."/>
            <person name="Nishi S."/>
            <person name="Hori S."/>
            <person name="Arai W."/>
            <person name="Tsubouchi T."/>
            <person name="Morono Y."/>
            <person name="Uchiyama I."/>
            <person name="Ito T."/>
            <person name="Fujiyama A."/>
            <person name="Inagaki F."/>
            <person name="Takami H."/>
        </authorList>
    </citation>
    <scope>NUCLEOTIDE SEQUENCE</scope>
    <source>
        <strain evidence="1">Expedition CK06-06</strain>
    </source>
</reference>